<dbReference type="InterPro" id="IPR000639">
    <property type="entry name" value="Epox_hydrolase-like"/>
</dbReference>
<evidence type="ECO:0000313" key="3">
    <source>
        <dbReference type="EMBL" id="GAA4538451.1"/>
    </source>
</evidence>
<dbReference type="Pfam" id="PF12697">
    <property type="entry name" value="Abhydrolase_6"/>
    <property type="match status" value="1"/>
</dbReference>
<dbReference type="PANTHER" id="PTHR43798">
    <property type="entry name" value="MONOACYLGLYCEROL LIPASE"/>
    <property type="match status" value="1"/>
</dbReference>
<protein>
    <submittedName>
        <fullName evidence="3">Alpha/beta fold hydrolase</fullName>
    </submittedName>
</protein>
<dbReference type="InterPro" id="IPR029058">
    <property type="entry name" value="AB_hydrolase_fold"/>
</dbReference>
<keyword evidence="4" id="KW-1185">Reference proteome</keyword>
<dbReference type="InterPro" id="IPR050266">
    <property type="entry name" value="AB_hydrolase_sf"/>
</dbReference>
<dbReference type="PANTHER" id="PTHR43798:SF31">
    <property type="entry name" value="AB HYDROLASE SUPERFAMILY PROTEIN YCLE"/>
    <property type="match status" value="1"/>
</dbReference>
<evidence type="ECO:0000313" key="4">
    <source>
        <dbReference type="Proteomes" id="UP001501598"/>
    </source>
</evidence>
<dbReference type="Gene3D" id="3.40.50.1820">
    <property type="entry name" value="alpha/beta hydrolase"/>
    <property type="match status" value="1"/>
</dbReference>
<dbReference type="RefSeq" id="WP_345412872.1">
    <property type="nucleotide sequence ID" value="NZ_BAABGT010000013.1"/>
</dbReference>
<accession>A0ABP8RHF5</accession>
<dbReference type="InterPro" id="IPR000073">
    <property type="entry name" value="AB_hydrolase_1"/>
</dbReference>
<dbReference type="EMBL" id="BAABGT010000013">
    <property type="protein sequence ID" value="GAA4538451.1"/>
    <property type="molecule type" value="Genomic_DNA"/>
</dbReference>
<reference evidence="4" key="1">
    <citation type="journal article" date="2019" name="Int. J. Syst. Evol. Microbiol.">
        <title>The Global Catalogue of Microorganisms (GCM) 10K type strain sequencing project: providing services to taxonomists for standard genome sequencing and annotation.</title>
        <authorList>
            <consortium name="The Broad Institute Genomics Platform"/>
            <consortium name="The Broad Institute Genome Sequencing Center for Infectious Disease"/>
            <person name="Wu L."/>
            <person name="Ma J."/>
        </authorList>
    </citation>
    <scope>NUCLEOTIDE SEQUENCE [LARGE SCALE GENOMIC DNA]</scope>
    <source>
        <strain evidence="4">JCM 17906</strain>
    </source>
</reference>
<comment type="caution">
    <text evidence="3">The sequence shown here is derived from an EMBL/GenBank/DDBJ whole genome shotgun (WGS) entry which is preliminary data.</text>
</comment>
<dbReference type="Proteomes" id="UP001501598">
    <property type="component" value="Unassembled WGS sequence"/>
</dbReference>
<feature type="domain" description="AB hydrolase-1" evidence="2">
    <location>
        <begin position="33"/>
        <end position="266"/>
    </location>
</feature>
<evidence type="ECO:0000256" key="1">
    <source>
        <dbReference type="ARBA" id="ARBA00022801"/>
    </source>
</evidence>
<gene>
    <name evidence="3" type="ORF">GCM10023175_08430</name>
</gene>
<proteinExistence type="predicted"/>
<dbReference type="SUPFAM" id="SSF53474">
    <property type="entry name" value="alpha/beta-Hydrolases"/>
    <property type="match status" value="1"/>
</dbReference>
<evidence type="ECO:0000259" key="2">
    <source>
        <dbReference type="Pfam" id="PF12697"/>
    </source>
</evidence>
<dbReference type="PRINTS" id="PR00412">
    <property type="entry name" value="EPOXHYDRLASE"/>
</dbReference>
<organism evidence="3 4">
    <name type="scientific">Pseudonocardia xishanensis</name>
    <dbReference type="NCBI Taxonomy" id="630995"/>
    <lineage>
        <taxon>Bacteria</taxon>
        <taxon>Bacillati</taxon>
        <taxon>Actinomycetota</taxon>
        <taxon>Actinomycetes</taxon>
        <taxon>Pseudonocardiales</taxon>
        <taxon>Pseudonocardiaceae</taxon>
        <taxon>Pseudonocardia</taxon>
    </lineage>
</organism>
<dbReference type="GO" id="GO:0016787">
    <property type="term" value="F:hydrolase activity"/>
    <property type="evidence" value="ECO:0007669"/>
    <property type="project" value="UniProtKB-KW"/>
</dbReference>
<name>A0ABP8RHF5_9PSEU</name>
<keyword evidence="1 3" id="KW-0378">Hydrolase</keyword>
<sequence>MSHAHRRSTPGEAGELSYLAWPGQADTAPILYLHPVNTAAAVWSAVADALGDTRAGVAVDYRAHGRSEAGGPYLPADYAADALTVLDAAGIDRVHLVCGSIGGAVATELAVAAPDRVAGIIAFGATLRVGWDDAVLDDTERDLRALGVREWFVRHGAGILGPASRPEAAAELVELASCGRDGDRDLDTVVEVLRTTFGLADARPAGAALAARSTRAPARVVVGTHDPTCPPAMAHALADALGGDVHTMDGIGHLPMLEAPAATAEAIRRFHDETEGSLR</sequence>